<dbReference type="Pfam" id="PF05437">
    <property type="entry name" value="AzlD"/>
    <property type="match status" value="1"/>
</dbReference>
<gene>
    <name evidence="2" type="ORF">ACFQ45_10680</name>
</gene>
<proteinExistence type="predicted"/>
<evidence type="ECO:0000313" key="2">
    <source>
        <dbReference type="EMBL" id="MFD1383837.1"/>
    </source>
</evidence>
<accession>A0ABW4B0W9</accession>
<keyword evidence="1" id="KW-0472">Membrane</keyword>
<keyword evidence="1" id="KW-1133">Transmembrane helix</keyword>
<evidence type="ECO:0000256" key="1">
    <source>
        <dbReference type="SAM" id="Phobius"/>
    </source>
</evidence>
<feature type="transmembrane region" description="Helical" evidence="1">
    <location>
        <begin position="90"/>
        <end position="107"/>
    </location>
</feature>
<feature type="transmembrane region" description="Helical" evidence="1">
    <location>
        <begin position="40"/>
        <end position="58"/>
    </location>
</feature>
<dbReference type="RefSeq" id="WP_377367484.1">
    <property type="nucleotide sequence ID" value="NZ_JBHTMN010000011.1"/>
</dbReference>
<dbReference type="EMBL" id="JBHTMN010000011">
    <property type="protein sequence ID" value="MFD1383837.1"/>
    <property type="molecule type" value="Genomic_DNA"/>
</dbReference>
<dbReference type="InterPro" id="IPR008407">
    <property type="entry name" value="Brnchd-chn_aa_trnsp_AzlD"/>
</dbReference>
<feature type="transmembrane region" description="Helical" evidence="1">
    <location>
        <begin position="6"/>
        <end position="28"/>
    </location>
</feature>
<evidence type="ECO:0000313" key="3">
    <source>
        <dbReference type="Proteomes" id="UP001597059"/>
    </source>
</evidence>
<comment type="caution">
    <text evidence="2">The sequence shown here is derived from an EMBL/GenBank/DDBJ whole genome shotgun (WGS) entry which is preliminary data.</text>
</comment>
<organism evidence="2 3">
    <name type="scientific">Rhodanobacter aciditrophus</name>
    <dbReference type="NCBI Taxonomy" id="1623218"/>
    <lineage>
        <taxon>Bacteria</taxon>
        <taxon>Pseudomonadati</taxon>
        <taxon>Pseudomonadota</taxon>
        <taxon>Gammaproteobacteria</taxon>
        <taxon>Lysobacterales</taxon>
        <taxon>Rhodanobacteraceae</taxon>
        <taxon>Rhodanobacter</taxon>
    </lineage>
</organism>
<sequence length="109" mass="11633">MSNLSLVLIVLGMFVVTFSIRFVLFASAQKAAMPLWLESGLKYVPVSVLTGIIAPMSLTDNVGLNISLTNPWFVGALVSLVVGVLLKRQLLTISIGVAAFFLAKLLVSP</sequence>
<feature type="transmembrane region" description="Helical" evidence="1">
    <location>
        <begin position="64"/>
        <end position="85"/>
    </location>
</feature>
<protein>
    <submittedName>
        <fullName evidence="2">AzlD domain-containing protein</fullName>
    </submittedName>
</protein>
<reference evidence="3" key="1">
    <citation type="journal article" date="2019" name="Int. J. Syst. Evol. Microbiol.">
        <title>The Global Catalogue of Microorganisms (GCM) 10K type strain sequencing project: providing services to taxonomists for standard genome sequencing and annotation.</title>
        <authorList>
            <consortium name="The Broad Institute Genomics Platform"/>
            <consortium name="The Broad Institute Genome Sequencing Center for Infectious Disease"/>
            <person name="Wu L."/>
            <person name="Ma J."/>
        </authorList>
    </citation>
    <scope>NUCLEOTIDE SEQUENCE [LARGE SCALE GENOMIC DNA]</scope>
    <source>
        <strain evidence="3">JCM 30774</strain>
    </source>
</reference>
<keyword evidence="3" id="KW-1185">Reference proteome</keyword>
<keyword evidence="1" id="KW-0812">Transmembrane</keyword>
<name>A0ABW4B0W9_9GAMM</name>
<dbReference type="Proteomes" id="UP001597059">
    <property type="component" value="Unassembled WGS sequence"/>
</dbReference>